<dbReference type="Proteomes" id="UP000655994">
    <property type="component" value="Unassembled WGS sequence"/>
</dbReference>
<dbReference type="Gene3D" id="3.30.2090.10">
    <property type="entry name" value="Multidrug efflux transporter AcrB TolC docking domain, DN and DC subdomains"/>
    <property type="match status" value="2"/>
</dbReference>
<feature type="transmembrane region" description="Helical" evidence="8">
    <location>
        <begin position="475"/>
        <end position="500"/>
    </location>
</feature>
<keyword evidence="3" id="KW-0813">Transport</keyword>
<evidence type="ECO:0000313" key="9">
    <source>
        <dbReference type="EMBL" id="MBJ7266419.1"/>
    </source>
</evidence>
<evidence type="ECO:0000313" key="11">
    <source>
        <dbReference type="Proteomes" id="UP000621390"/>
    </source>
</evidence>
<dbReference type="Gene3D" id="3.30.70.1320">
    <property type="entry name" value="Multidrug efflux transporter AcrB pore domain like"/>
    <property type="match status" value="1"/>
</dbReference>
<keyword evidence="5 8" id="KW-0812">Transmembrane</keyword>
<gene>
    <name evidence="9" type="ORF">JHC10_05595</name>
    <name evidence="10" type="ORF">JHC11_02095</name>
</gene>
<dbReference type="Gene3D" id="3.30.70.1430">
    <property type="entry name" value="Multidrug efflux transporter AcrB pore domain"/>
    <property type="match status" value="2"/>
</dbReference>
<evidence type="ECO:0000256" key="3">
    <source>
        <dbReference type="ARBA" id="ARBA00022448"/>
    </source>
</evidence>
<dbReference type="SUPFAM" id="SSF82866">
    <property type="entry name" value="Multidrug efflux transporter AcrB transmembrane domain"/>
    <property type="match status" value="2"/>
</dbReference>
<dbReference type="EMBL" id="JAEMOP010000002">
    <property type="protein sequence ID" value="MBJ7314795.1"/>
    <property type="molecule type" value="Genomic_DNA"/>
</dbReference>
<dbReference type="GO" id="GO:0042910">
    <property type="term" value="F:xenobiotic transmembrane transporter activity"/>
    <property type="evidence" value="ECO:0007669"/>
    <property type="project" value="TreeGrafter"/>
</dbReference>
<evidence type="ECO:0000256" key="1">
    <source>
        <dbReference type="ARBA" id="ARBA00004651"/>
    </source>
</evidence>
<comment type="similarity">
    <text evidence="2">Belongs to the resistance-nodulation-cell division (RND) (TC 2.A.6) family.</text>
</comment>
<evidence type="ECO:0000256" key="5">
    <source>
        <dbReference type="ARBA" id="ARBA00022692"/>
    </source>
</evidence>
<dbReference type="SUPFAM" id="SSF82693">
    <property type="entry name" value="Multidrug efflux transporter AcrB pore domain, PN1, PN2, PC1 and PC2 subdomains"/>
    <property type="match status" value="2"/>
</dbReference>
<keyword evidence="4" id="KW-1003">Cell membrane</keyword>
<evidence type="ECO:0000256" key="4">
    <source>
        <dbReference type="ARBA" id="ARBA00022475"/>
    </source>
</evidence>
<organism evidence="10 11">
    <name type="scientific">Idiomarina abyssalis</name>
    <dbReference type="NCBI Taxonomy" id="86102"/>
    <lineage>
        <taxon>Bacteria</taxon>
        <taxon>Pseudomonadati</taxon>
        <taxon>Pseudomonadota</taxon>
        <taxon>Gammaproteobacteria</taxon>
        <taxon>Alteromonadales</taxon>
        <taxon>Idiomarinaceae</taxon>
        <taxon>Idiomarina</taxon>
    </lineage>
</organism>
<dbReference type="PRINTS" id="PR00702">
    <property type="entry name" value="ACRIFLAVINRP"/>
</dbReference>
<dbReference type="NCBIfam" id="TIGR00914">
    <property type="entry name" value="2A0601"/>
    <property type="match status" value="1"/>
</dbReference>
<name>A0A8I1G7T5_9GAMM</name>
<feature type="transmembrane region" description="Helical" evidence="8">
    <location>
        <begin position="917"/>
        <end position="941"/>
    </location>
</feature>
<dbReference type="InterPro" id="IPR004763">
    <property type="entry name" value="CusA-like"/>
</dbReference>
<protein>
    <submittedName>
        <fullName evidence="10">Efflux RND transporter permease subunit</fullName>
    </submittedName>
</protein>
<feature type="transmembrane region" description="Helical" evidence="8">
    <location>
        <begin position="865"/>
        <end position="884"/>
    </location>
</feature>
<dbReference type="AlphaFoldDB" id="A0A8I1G7T5"/>
<feature type="transmembrane region" description="Helical" evidence="8">
    <location>
        <begin position="996"/>
        <end position="1021"/>
    </location>
</feature>
<feature type="transmembrane region" description="Helical" evidence="8">
    <location>
        <begin position="389"/>
        <end position="409"/>
    </location>
</feature>
<dbReference type="Gene3D" id="1.20.1640.10">
    <property type="entry name" value="Multidrug efflux transporter AcrB transmembrane domain"/>
    <property type="match status" value="2"/>
</dbReference>
<evidence type="ECO:0000313" key="10">
    <source>
        <dbReference type="EMBL" id="MBJ7314795.1"/>
    </source>
</evidence>
<comment type="caution">
    <text evidence="10">The sequence shown here is derived from an EMBL/GenBank/DDBJ whole genome shotgun (WGS) entry which is preliminary data.</text>
</comment>
<reference evidence="10 12" key="1">
    <citation type="submission" date="2020-09" db="EMBL/GenBank/DDBJ databases">
        <title>Draft Genomes of Bacterial Isolates from North Pond Shallow Sediments.</title>
        <authorList>
            <person name="Kiel Reese B."/>
            <person name="Mullis M."/>
            <person name="Weisend R.E."/>
        </authorList>
    </citation>
    <scope>NUCLEOTIDE SEQUENCE</scope>
    <source>
        <strain evidence="10">KJE-2</strain>
        <strain evidence="9 12">KJE-3</strain>
    </source>
</reference>
<dbReference type="EMBL" id="JAEMOS010000015">
    <property type="protein sequence ID" value="MBJ7266419.1"/>
    <property type="molecule type" value="Genomic_DNA"/>
</dbReference>
<dbReference type="GO" id="GO:0005886">
    <property type="term" value="C:plasma membrane"/>
    <property type="evidence" value="ECO:0007669"/>
    <property type="project" value="UniProtKB-SubCell"/>
</dbReference>
<feature type="transmembrane region" description="Helical" evidence="8">
    <location>
        <begin position="535"/>
        <end position="555"/>
    </location>
</feature>
<feature type="transmembrane region" description="Helical" evidence="8">
    <location>
        <begin position="339"/>
        <end position="356"/>
    </location>
</feature>
<dbReference type="Proteomes" id="UP000621390">
    <property type="component" value="Unassembled WGS sequence"/>
</dbReference>
<dbReference type="InterPro" id="IPR027463">
    <property type="entry name" value="AcrB_DN_DC_subdom"/>
</dbReference>
<feature type="transmembrane region" description="Helical" evidence="8">
    <location>
        <begin position="363"/>
        <end position="383"/>
    </location>
</feature>
<evidence type="ECO:0000313" key="12">
    <source>
        <dbReference type="Proteomes" id="UP000655994"/>
    </source>
</evidence>
<sequence length="1025" mass="110852">MIDRIIQWSLHNRLIVIALALVLLIWGGYSTIKAPVDVFPDLTAPSVTIVTEAHGMPPEDVEKLITFPIESAMNGASGVRRVRSNSGIGISVVTVEFDWETDVYLARQMVSERLQTLQNELPADVGAPQMAPVSSIMGEIMFLALTSEAHSEIELKTTADYTIRRRLLAVPGVAEVISTGGQVKQYQVVAKPDALIANDLSLDDVTKALEGSNMTSSAGFVKQNQQEFLIQGMGRIESQSDIEQTVIANRGGIPVLVQDIANVEVGPALRRGTAAFNGRSGVVLGIQKQPNTNTLELTDDLDRVINDINQSLPEGMTLQTDTFRQSDFIETSIGNLNSALRDGAILVVAIMFIFLFSARATGIALVAIPLSLLVAVLTIRHFGGSLNTMTLGGMTIALGALVDDAIIVVENVVKRLRENLAKPAAEQLSKLKVIAGATREIESSIVFATFIIVLVFLPLFFLQGVEGRLLQPLGVAYIVSILASLLVAITITPVLSYYGLSGSKSLLASHDTRFISALKASYRPILNGSLQRPKLLLSSAGVLLLIALLAVFQFGRGFLPEFNEGSLTVSVVTVPGTSLEKSDAIGERVERILLDEPEVVATTRRTGRAERDPHAQQVFASEIDVKLSMQSRSKEALLESLRQEFFFLTGVNVIIGQPISHRIDHMLSGTRANIAIKLFGNELYKLRQLGAQIESLVKEVPGAVDVAMDQQAEIPFITFDFKRAQLAQYGMSIEQASHALETAFAGTSASRILEEQATFDLVVRYPYRYREDIESLKNTMIKAPNGAVIPFSAIADINKTRGANTITRENVQRNLVVMANVSGRDLIGVVDDIEQRIAQSIDLPTGYYIEFGGQFESAESANTRLMLLGIGVIIGIYLLLLTAFNSAKEAFLVMLNLPLALIGGVAGIYFAGGVINIAVIIGFITLFGIATRNGVILVDYIKQLMAKGVELTDAIKQASEERLVPILMTALATALALIPLSLGLGEPGSEIQAPMAIVILWGLISSTVLNMVIVPAGYFLLNRHK</sequence>
<comment type="subcellular location">
    <subcellularLocation>
        <location evidence="1">Cell membrane</location>
        <topology evidence="1">Multi-pass membrane protein</topology>
    </subcellularLocation>
</comment>
<evidence type="ECO:0000256" key="2">
    <source>
        <dbReference type="ARBA" id="ARBA00010942"/>
    </source>
</evidence>
<dbReference type="InterPro" id="IPR001036">
    <property type="entry name" value="Acrflvin-R"/>
</dbReference>
<dbReference type="Gene3D" id="3.30.70.1440">
    <property type="entry name" value="Multidrug efflux transporter AcrB pore domain"/>
    <property type="match status" value="1"/>
</dbReference>
<evidence type="ECO:0000256" key="8">
    <source>
        <dbReference type="SAM" id="Phobius"/>
    </source>
</evidence>
<keyword evidence="6 8" id="KW-1133">Transmembrane helix</keyword>
<dbReference type="GO" id="GO:0008324">
    <property type="term" value="F:monoatomic cation transmembrane transporter activity"/>
    <property type="evidence" value="ECO:0007669"/>
    <property type="project" value="InterPro"/>
</dbReference>
<feature type="transmembrane region" description="Helical" evidence="8">
    <location>
        <begin position="962"/>
        <end position="984"/>
    </location>
</feature>
<proteinExistence type="inferred from homology"/>
<dbReference type="RefSeq" id="WP_199494124.1">
    <property type="nucleotide sequence ID" value="NZ_DFMD01000018.1"/>
</dbReference>
<dbReference type="PANTHER" id="PTHR32063:SF4">
    <property type="entry name" value="SLR6043 PROTEIN"/>
    <property type="match status" value="1"/>
</dbReference>
<dbReference type="Pfam" id="PF00873">
    <property type="entry name" value="ACR_tran"/>
    <property type="match status" value="1"/>
</dbReference>
<evidence type="ECO:0000256" key="6">
    <source>
        <dbReference type="ARBA" id="ARBA00022989"/>
    </source>
</evidence>
<dbReference type="PANTHER" id="PTHR32063">
    <property type="match status" value="1"/>
</dbReference>
<keyword evidence="12" id="KW-1185">Reference proteome</keyword>
<feature type="transmembrane region" description="Helical" evidence="8">
    <location>
        <begin position="445"/>
        <end position="463"/>
    </location>
</feature>
<dbReference type="SUPFAM" id="SSF82714">
    <property type="entry name" value="Multidrug efflux transporter AcrB TolC docking domain, DN and DC subdomains"/>
    <property type="match status" value="2"/>
</dbReference>
<keyword evidence="7 8" id="KW-0472">Membrane</keyword>
<feature type="transmembrane region" description="Helical" evidence="8">
    <location>
        <begin position="891"/>
        <end position="911"/>
    </location>
</feature>
<accession>A0A8I1G7T5</accession>
<evidence type="ECO:0000256" key="7">
    <source>
        <dbReference type="ARBA" id="ARBA00023136"/>
    </source>
</evidence>